<evidence type="ECO:0000259" key="2">
    <source>
        <dbReference type="PROSITE" id="PS50878"/>
    </source>
</evidence>
<feature type="region of interest" description="Disordered" evidence="1">
    <location>
        <begin position="497"/>
        <end position="520"/>
    </location>
</feature>
<dbReference type="Pfam" id="PF00078">
    <property type="entry name" value="RVT_1"/>
    <property type="match status" value="1"/>
</dbReference>
<reference evidence="4" key="1">
    <citation type="journal article" date="2015" name="Genome Announc.">
        <title>Genome sequence of the AIDS-associated pathogen Penicillium marneffei (ATCC18224) and its near taxonomic relative Talaromyces stipitatus (ATCC10500).</title>
        <authorList>
            <person name="Nierman W.C."/>
            <person name="Fedorova-Abrams N.D."/>
            <person name="Andrianopoulos A."/>
        </authorList>
    </citation>
    <scope>NUCLEOTIDE SEQUENCE [LARGE SCALE GENOMIC DNA]</scope>
    <source>
        <strain evidence="4">ATCC 10500 / CBS 375.48 / QM 6759 / NRRL 1006</strain>
    </source>
</reference>
<keyword evidence="4" id="KW-1185">Reference proteome</keyword>
<accession>B8MUC2</accession>
<dbReference type="InterPro" id="IPR036397">
    <property type="entry name" value="RNaseH_sf"/>
</dbReference>
<dbReference type="HOGENOM" id="CLU_000680_26_3_1"/>
<dbReference type="InterPro" id="IPR000477">
    <property type="entry name" value="RT_dom"/>
</dbReference>
<gene>
    <name evidence="3" type="ORF">TSTA_108150</name>
</gene>
<dbReference type="SUPFAM" id="SSF53098">
    <property type="entry name" value="Ribonuclease H-like"/>
    <property type="match status" value="1"/>
</dbReference>
<dbReference type="OMA" id="QTILACT"/>
<feature type="domain" description="Reverse transcriptase" evidence="2">
    <location>
        <begin position="1"/>
        <end position="176"/>
    </location>
</feature>
<dbReference type="InParanoid" id="B8MUC2"/>
<dbReference type="Gene3D" id="3.30.420.10">
    <property type="entry name" value="Ribonuclease H-like superfamily/Ribonuclease H"/>
    <property type="match status" value="1"/>
</dbReference>
<dbReference type="PANTHER" id="PTHR33481:SF1">
    <property type="entry name" value="ENDONUCLEASE_EXONUCLEASE_PHOSPHATASE DOMAIN-CONTAINING PROTEIN-RELATED"/>
    <property type="match status" value="1"/>
</dbReference>
<feature type="compositionally biased region" description="Low complexity" evidence="1">
    <location>
        <begin position="499"/>
        <end position="509"/>
    </location>
</feature>
<dbReference type="EMBL" id="EQ962661">
    <property type="protein sequence ID" value="EED11626.1"/>
    <property type="molecule type" value="Genomic_DNA"/>
</dbReference>
<dbReference type="GeneID" id="8106879"/>
<dbReference type="GO" id="GO:0003676">
    <property type="term" value="F:nucleic acid binding"/>
    <property type="evidence" value="ECO:0007669"/>
    <property type="project" value="InterPro"/>
</dbReference>
<dbReference type="CDD" id="cd09276">
    <property type="entry name" value="Rnase_HI_RT_non_LTR"/>
    <property type="match status" value="1"/>
</dbReference>
<sequence>MTSNLRRGAADSREAVVKRKNPAGWPTNLVLWIASFATGRSVQIRLDGEIGPSTDIACGLPQGSPVSGILFMLYIAPLFRLGNPRNKFGYADDAANLAISTSLATNCEALSDSLQEALNWGAAEGITFAPDKYELLHFSRRKADQDPTCTPSVKAGSITVSENTKRLYLRWLGILYDKKLTFKWHVGETASKALTVANALRSLGNTARGVKPYLLQQAVLACVLHKAYYGAETWWPGRTRPGPTQTSNRVGEHLKKLTKVVLTGARAVLPVFRTTPISVLYRESGFSPPEIELDRIALLATVRLRRLDPYHPLRRRAEQVASNSRQTSRFARRILALPNSEQINPLQHAPWHPRETRENAQARIGAPMGRNGSRLVDGRAGGGYIGFQAHNQFLRSSLSYGHGKEVFDAEAEAALAGAQAAIAYPTAQFATNLWICLDNLEVATRLLSPSTGSSQEAFESFRTLAAGWPLRERLPHTKSGSVQIRWVPGHTKIPENEAADSAAKEGAASTPPSPCKSSYASLKRHAKTQSLSAAQTRWQTIAPQTYQDLEITTSPKRPGELQLNRLDLGHIIAARTGHGDFADYHERFNHDDAHLLCRCGARKAPLHFFFCYIAKRRAPRPPGPPSEVISFLLGTAKGAQKLATWLAETRFFEDICPRQPLLST</sequence>
<dbReference type="OrthoDB" id="4357294at2759"/>
<protein>
    <recommendedName>
        <fullName evidence="2">Reverse transcriptase domain-containing protein</fullName>
    </recommendedName>
</protein>
<dbReference type="PhylomeDB" id="B8MUC2"/>
<dbReference type="PANTHER" id="PTHR33481">
    <property type="entry name" value="REVERSE TRANSCRIPTASE"/>
    <property type="match status" value="1"/>
</dbReference>
<dbReference type="RefSeq" id="XP_002488382.1">
    <property type="nucleotide sequence ID" value="XM_002488337.1"/>
</dbReference>
<evidence type="ECO:0000313" key="4">
    <source>
        <dbReference type="Proteomes" id="UP000001745"/>
    </source>
</evidence>
<evidence type="ECO:0000313" key="3">
    <source>
        <dbReference type="EMBL" id="EED11626.1"/>
    </source>
</evidence>
<dbReference type="STRING" id="441959.B8MUC2"/>
<dbReference type="eggNOG" id="KOG1075">
    <property type="taxonomic scope" value="Eukaryota"/>
</dbReference>
<dbReference type="PROSITE" id="PS50878">
    <property type="entry name" value="RT_POL"/>
    <property type="match status" value="1"/>
</dbReference>
<dbReference type="VEuPathDB" id="FungiDB:TSTA_108150"/>
<dbReference type="Proteomes" id="UP000001745">
    <property type="component" value="Unassembled WGS sequence"/>
</dbReference>
<name>B8MUC2_TALSN</name>
<evidence type="ECO:0000256" key="1">
    <source>
        <dbReference type="SAM" id="MobiDB-lite"/>
    </source>
</evidence>
<dbReference type="InterPro" id="IPR012337">
    <property type="entry name" value="RNaseH-like_sf"/>
</dbReference>
<dbReference type="AlphaFoldDB" id="B8MUC2"/>
<organism evidence="3 4">
    <name type="scientific">Talaromyces stipitatus (strain ATCC 10500 / CBS 375.48 / QM 6759 / NRRL 1006)</name>
    <name type="common">Penicillium stipitatum</name>
    <dbReference type="NCBI Taxonomy" id="441959"/>
    <lineage>
        <taxon>Eukaryota</taxon>
        <taxon>Fungi</taxon>
        <taxon>Dikarya</taxon>
        <taxon>Ascomycota</taxon>
        <taxon>Pezizomycotina</taxon>
        <taxon>Eurotiomycetes</taxon>
        <taxon>Eurotiomycetidae</taxon>
        <taxon>Eurotiales</taxon>
        <taxon>Trichocomaceae</taxon>
        <taxon>Talaromyces</taxon>
        <taxon>Talaromyces sect. Talaromyces</taxon>
    </lineage>
</organism>
<proteinExistence type="predicted"/>